<dbReference type="AlphaFoldDB" id="A0A9P0LQ07"/>
<feature type="domain" description="HAT C-terminal dimerisation" evidence="1">
    <location>
        <begin position="199"/>
        <end position="274"/>
    </location>
</feature>
<proteinExistence type="predicted"/>
<gene>
    <name evidence="2" type="ORF">ACAOBT_LOCUS23925</name>
</gene>
<sequence length="274" mass="31274">MLKRFVDLKDDLKSTIAVLDKDLPVLRQEEWEICDQLCRILKPFEGATKTISGEKYATASLVIPLVNGLKSVCLKLTKKDFHPDVIQVVLKLNSGLFDRFESVERSNTLTACTFLDPRFKMLVFDNEQLSSNVKKNIIGIVTAKFLEKQTRNGGEETVNNNQCSDSESEDELSVWGSFKKTVSSSTKPKATASSQAIIEVQRYLEEDLLPRNEDPCKWWRDFNHYYPVLSEVIREKFCALATSVPCERLFSKAGLIISERRSRLKAHKARMLVF</sequence>
<dbReference type="OrthoDB" id="1607513at2759"/>
<evidence type="ECO:0000313" key="3">
    <source>
        <dbReference type="Proteomes" id="UP001152888"/>
    </source>
</evidence>
<evidence type="ECO:0000259" key="1">
    <source>
        <dbReference type="Pfam" id="PF05699"/>
    </source>
</evidence>
<dbReference type="EMBL" id="CAKOFQ010007301">
    <property type="protein sequence ID" value="CAH1997729.1"/>
    <property type="molecule type" value="Genomic_DNA"/>
</dbReference>
<dbReference type="InterPro" id="IPR008906">
    <property type="entry name" value="HATC_C_dom"/>
</dbReference>
<comment type="caution">
    <text evidence="2">The sequence shown here is derived from an EMBL/GenBank/DDBJ whole genome shotgun (WGS) entry which is preliminary data.</text>
</comment>
<dbReference type="SUPFAM" id="SSF53098">
    <property type="entry name" value="Ribonuclease H-like"/>
    <property type="match status" value="1"/>
</dbReference>
<dbReference type="Proteomes" id="UP001152888">
    <property type="component" value="Unassembled WGS sequence"/>
</dbReference>
<accession>A0A9P0LQ07</accession>
<dbReference type="GO" id="GO:0046983">
    <property type="term" value="F:protein dimerization activity"/>
    <property type="evidence" value="ECO:0007669"/>
    <property type="project" value="InterPro"/>
</dbReference>
<protein>
    <recommendedName>
        <fullName evidence="1">HAT C-terminal dimerisation domain-containing protein</fullName>
    </recommendedName>
</protein>
<dbReference type="PANTHER" id="PTHR46169:SF15">
    <property type="entry name" value="INNER CENTROMERE PROTEIN A-LIKE ISOFORM X1-RELATED"/>
    <property type="match status" value="1"/>
</dbReference>
<name>A0A9P0LQ07_ACAOB</name>
<dbReference type="Pfam" id="PF05699">
    <property type="entry name" value="Dimer_Tnp_hAT"/>
    <property type="match status" value="1"/>
</dbReference>
<dbReference type="InterPro" id="IPR012337">
    <property type="entry name" value="RNaseH-like_sf"/>
</dbReference>
<dbReference type="PANTHER" id="PTHR46169">
    <property type="entry name" value="DNA REPLICATION-RELATED ELEMENT FACTOR, ISOFORM A"/>
    <property type="match status" value="1"/>
</dbReference>
<reference evidence="2" key="1">
    <citation type="submission" date="2022-03" db="EMBL/GenBank/DDBJ databases">
        <authorList>
            <person name="Sayadi A."/>
        </authorList>
    </citation>
    <scope>NUCLEOTIDE SEQUENCE</scope>
</reference>
<dbReference type="GO" id="GO:0006357">
    <property type="term" value="P:regulation of transcription by RNA polymerase II"/>
    <property type="evidence" value="ECO:0007669"/>
    <property type="project" value="TreeGrafter"/>
</dbReference>
<organism evidence="2 3">
    <name type="scientific">Acanthoscelides obtectus</name>
    <name type="common">Bean weevil</name>
    <name type="synonym">Bruchus obtectus</name>
    <dbReference type="NCBI Taxonomy" id="200917"/>
    <lineage>
        <taxon>Eukaryota</taxon>
        <taxon>Metazoa</taxon>
        <taxon>Ecdysozoa</taxon>
        <taxon>Arthropoda</taxon>
        <taxon>Hexapoda</taxon>
        <taxon>Insecta</taxon>
        <taxon>Pterygota</taxon>
        <taxon>Neoptera</taxon>
        <taxon>Endopterygota</taxon>
        <taxon>Coleoptera</taxon>
        <taxon>Polyphaga</taxon>
        <taxon>Cucujiformia</taxon>
        <taxon>Chrysomeloidea</taxon>
        <taxon>Chrysomelidae</taxon>
        <taxon>Bruchinae</taxon>
        <taxon>Bruchini</taxon>
        <taxon>Acanthoscelides</taxon>
    </lineage>
</organism>
<evidence type="ECO:0000313" key="2">
    <source>
        <dbReference type="EMBL" id="CAH1997729.1"/>
    </source>
</evidence>
<dbReference type="InterPro" id="IPR052717">
    <property type="entry name" value="Vacuolar_transposase_reg"/>
</dbReference>
<keyword evidence="3" id="KW-1185">Reference proteome</keyword>
<dbReference type="GO" id="GO:0005634">
    <property type="term" value="C:nucleus"/>
    <property type="evidence" value="ECO:0007669"/>
    <property type="project" value="TreeGrafter"/>
</dbReference>